<organism evidence="1 2">
    <name type="scientific">Trichormus variabilis NIES-23</name>
    <dbReference type="NCBI Taxonomy" id="1973479"/>
    <lineage>
        <taxon>Bacteria</taxon>
        <taxon>Bacillati</taxon>
        <taxon>Cyanobacteriota</taxon>
        <taxon>Cyanophyceae</taxon>
        <taxon>Nostocales</taxon>
        <taxon>Nostocaceae</taxon>
        <taxon>Trichormus</taxon>
    </lineage>
</organism>
<accession>A0A1Z4KSD7</accession>
<evidence type="ECO:0000313" key="1">
    <source>
        <dbReference type="EMBL" id="BAY71898.1"/>
    </source>
</evidence>
<proteinExistence type="predicted"/>
<reference evidence="1 2" key="1">
    <citation type="submission" date="2017-06" db="EMBL/GenBank/DDBJ databases">
        <title>Genome sequencing of cyanobaciteial culture collection at National Institute for Environmental Studies (NIES).</title>
        <authorList>
            <person name="Hirose Y."/>
            <person name="Shimura Y."/>
            <person name="Fujisawa T."/>
            <person name="Nakamura Y."/>
            <person name="Kawachi M."/>
        </authorList>
    </citation>
    <scope>NUCLEOTIDE SEQUENCE [LARGE SCALE GENOMIC DNA]</scope>
    <source>
        <strain evidence="1 2">NIES-23</strain>
    </source>
</reference>
<dbReference type="Proteomes" id="UP000217507">
    <property type="component" value="Chromosome"/>
</dbReference>
<sequence length="70" mass="7644">MGVLAKNFRFLIIVNLILNNLPDTHTCLGETAIVEQGDCTVGAAESLINEDFEVSNLIFFELAFLLTDGV</sequence>
<evidence type="ECO:0000313" key="2">
    <source>
        <dbReference type="Proteomes" id="UP000217507"/>
    </source>
</evidence>
<gene>
    <name evidence="1" type="ORF">NIES23_47210</name>
</gene>
<name>A0A1Z4KSD7_ANAVA</name>
<protein>
    <submittedName>
        <fullName evidence="1">Uncharacterized protein</fullName>
    </submittedName>
</protein>
<dbReference type="EMBL" id="AP018216">
    <property type="protein sequence ID" value="BAY71898.1"/>
    <property type="molecule type" value="Genomic_DNA"/>
</dbReference>
<dbReference type="AlphaFoldDB" id="A0A1Z4KSD7"/>